<name>A0A517SFJ7_9PLAN</name>
<proteinExistence type="predicted"/>
<protein>
    <submittedName>
        <fullName evidence="1">Uncharacterized protein</fullName>
    </submittedName>
</protein>
<evidence type="ECO:0000313" key="1">
    <source>
        <dbReference type="EMBL" id="QDT54903.1"/>
    </source>
</evidence>
<accession>A0A517SFJ7</accession>
<dbReference type="EMBL" id="CP036271">
    <property type="protein sequence ID" value="QDT54903.1"/>
    <property type="molecule type" value="Genomic_DNA"/>
</dbReference>
<organism evidence="1 2">
    <name type="scientific">Caulifigura coniformis</name>
    <dbReference type="NCBI Taxonomy" id="2527983"/>
    <lineage>
        <taxon>Bacteria</taxon>
        <taxon>Pseudomonadati</taxon>
        <taxon>Planctomycetota</taxon>
        <taxon>Planctomycetia</taxon>
        <taxon>Planctomycetales</taxon>
        <taxon>Planctomycetaceae</taxon>
        <taxon>Caulifigura</taxon>
    </lineage>
</organism>
<dbReference type="AlphaFoldDB" id="A0A517SFJ7"/>
<dbReference type="InParanoid" id="A0A517SFJ7"/>
<gene>
    <name evidence="1" type="ORF">Pan44_29420</name>
</gene>
<evidence type="ECO:0000313" key="2">
    <source>
        <dbReference type="Proteomes" id="UP000315700"/>
    </source>
</evidence>
<dbReference type="Proteomes" id="UP000315700">
    <property type="component" value="Chromosome"/>
</dbReference>
<reference evidence="1 2" key="1">
    <citation type="submission" date="2019-02" db="EMBL/GenBank/DDBJ databases">
        <title>Deep-cultivation of Planctomycetes and their phenomic and genomic characterization uncovers novel biology.</title>
        <authorList>
            <person name="Wiegand S."/>
            <person name="Jogler M."/>
            <person name="Boedeker C."/>
            <person name="Pinto D."/>
            <person name="Vollmers J."/>
            <person name="Rivas-Marin E."/>
            <person name="Kohn T."/>
            <person name="Peeters S.H."/>
            <person name="Heuer A."/>
            <person name="Rast P."/>
            <person name="Oberbeckmann S."/>
            <person name="Bunk B."/>
            <person name="Jeske O."/>
            <person name="Meyerdierks A."/>
            <person name="Storesund J.E."/>
            <person name="Kallscheuer N."/>
            <person name="Luecker S."/>
            <person name="Lage O.M."/>
            <person name="Pohl T."/>
            <person name="Merkel B.J."/>
            <person name="Hornburger P."/>
            <person name="Mueller R.-W."/>
            <person name="Bruemmer F."/>
            <person name="Labrenz M."/>
            <person name="Spormann A.M."/>
            <person name="Op den Camp H."/>
            <person name="Overmann J."/>
            <person name="Amann R."/>
            <person name="Jetten M.S.M."/>
            <person name="Mascher T."/>
            <person name="Medema M.H."/>
            <person name="Devos D.P."/>
            <person name="Kaster A.-K."/>
            <person name="Ovreas L."/>
            <person name="Rohde M."/>
            <person name="Galperin M.Y."/>
            <person name="Jogler C."/>
        </authorList>
    </citation>
    <scope>NUCLEOTIDE SEQUENCE [LARGE SCALE GENOMIC DNA]</scope>
    <source>
        <strain evidence="1 2">Pan44</strain>
    </source>
</reference>
<keyword evidence="2" id="KW-1185">Reference proteome</keyword>
<dbReference type="KEGG" id="ccos:Pan44_29420"/>
<dbReference type="RefSeq" id="WP_261342585.1">
    <property type="nucleotide sequence ID" value="NZ_CP036271.1"/>
</dbReference>
<sequence length="42" mass="4257">MIHRILAGVILGVVVLAAAAIVQKAGDGLHWPEPQAVGAASR</sequence>